<dbReference type="InterPro" id="IPR046866">
    <property type="entry name" value="FapA_N"/>
</dbReference>
<organism evidence="2 3">
    <name type="scientific">Bacillus seohaeanensis</name>
    <dbReference type="NCBI Taxonomy" id="284580"/>
    <lineage>
        <taxon>Bacteria</taxon>
        <taxon>Bacillati</taxon>
        <taxon>Bacillota</taxon>
        <taxon>Bacilli</taxon>
        <taxon>Bacillales</taxon>
        <taxon>Bacillaceae</taxon>
        <taxon>Bacillus</taxon>
    </lineage>
</organism>
<keyword evidence="3" id="KW-1185">Reference proteome</keyword>
<dbReference type="PANTHER" id="PTHR38032:SF1">
    <property type="entry name" value="RNA-BINDING PROTEIN KHPB N-TERMINAL DOMAIN-CONTAINING PROTEIN"/>
    <property type="match status" value="1"/>
</dbReference>
<evidence type="ECO:0000313" key="2">
    <source>
        <dbReference type="EMBL" id="MFD2679628.1"/>
    </source>
</evidence>
<dbReference type="Pfam" id="PF03961">
    <property type="entry name" value="FapA"/>
    <property type="match status" value="1"/>
</dbReference>
<dbReference type="Pfam" id="PF20250">
    <property type="entry name" value="FapA_N"/>
    <property type="match status" value="1"/>
</dbReference>
<dbReference type="InterPro" id="IPR005646">
    <property type="entry name" value="FapA"/>
</dbReference>
<evidence type="ECO:0000313" key="3">
    <source>
        <dbReference type="Proteomes" id="UP001597506"/>
    </source>
</evidence>
<accession>A0ABW5RLV1</accession>
<evidence type="ECO:0000259" key="1">
    <source>
        <dbReference type="Pfam" id="PF20250"/>
    </source>
</evidence>
<reference evidence="3" key="1">
    <citation type="journal article" date="2019" name="Int. J. Syst. Evol. Microbiol.">
        <title>The Global Catalogue of Microorganisms (GCM) 10K type strain sequencing project: providing services to taxonomists for standard genome sequencing and annotation.</title>
        <authorList>
            <consortium name="The Broad Institute Genomics Platform"/>
            <consortium name="The Broad Institute Genome Sequencing Center for Infectious Disease"/>
            <person name="Wu L."/>
            <person name="Ma J."/>
        </authorList>
    </citation>
    <scope>NUCLEOTIDE SEQUENCE [LARGE SCALE GENOMIC DNA]</scope>
    <source>
        <strain evidence="3">KCTC 3913</strain>
    </source>
</reference>
<dbReference type="Proteomes" id="UP001597506">
    <property type="component" value="Unassembled WGS sequence"/>
</dbReference>
<dbReference type="EMBL" id="JBHUMF010000005">
    <property type="protein sequence ID" value="MFD2679628.1"/>
    <property type="molecule type" value="Genomic_DNA"/>
</dbReference>
<gene>
    <name evidence="2" type="ORF">ACFSUL_02565</name>
</gene>
<dbReference type="RefSeq" id="WP_377932411.1">
    <property type="nucleotide sequence ID" value="NZ_JBHUMF010000005.1"/>
</dbReference>
<feature type="domain" description="Flagellar Assembly Protein A N-terminal region" evidence="1">
    <location>
        <begin position="73"/>
        <end position="242"/>
    </location>
</feature>
<comment type="caution">
    <text evidence="2">The sequence shown here is derived from an EMBL/GenBank/DDBJ whole genome shotgun (WGS) entry which is preliminary data.</text>
</comment>
<dbReference type="PANTHER" id="PTHR38032">
    <property type="entry name" value="POLYMERASE-RELATED"/>
    <property type="match status" value="1"/>
</dbReference>
<dbReference type="InterPro" id="IPR046865">
    <property type="entry name" value="FapA_b_solenoid"/>
</dbReference>
<sequence length="525" mass="59069">MIVVDNDYFILTEQDDQLWIETIKIGYEIKNFNILIAENPRLQVTHFLALRDALHKVNGEKVEIGYMKPKFEYSISNDDMEATVISHVTEKEWEDKKDYYCRMINEQLLGLGILQENINFDAINCLKPGIQSIVASGKAAVKGRDAVIRYIKKPERKPKILEDGKANYFDMNFFEQVKEGDWLGEKIPPSLGEEGVTLKGKVLHPKKGKDYLLHYDRKTVMEVKEENRTVLYARKDGIVEYTGGKVSIGNHLYIDGDIGVETGNIDFDGSVTVKGTVHPNFSIKATNDISILGELGVSNCGTICSALGDVYIKGGVFGNNRTQVEAAGNIYVKHANECFLTAGEIIYIGFYAISCDIKAKHVRTDEIKGSIVGGNISALGSIRTATAGNKAEKATALTVTGFDREGVQKEFKELLITYRDLLKERQILQKNMESFRDKSDNLSDIQKNEYESISEQFSKSLTKLDLLDYKRKSLEELLNVKGEGQITALKTYFPMTVLEIGGKKKHCKSHNTGTYFVKDNKMHYE</sequence>
<proteinExistence type="predicted"/>
<name>A0ABW5RLV1_9BACI</name>
<protein>
    <submittedName>
        <fullName evidence="2">DUF342 domain-containing protein</fullName>
    </submittedName>
</protein>